<dbReference type="PANTHER" id="PTHR21319">
    <property type="entry name" value="RING FINGER AND CHY ZINC FINGER DOMAIN-CONTAINING PROTEIN 1"/>
    <property type="match status" value="1"/>
</dbReference>
<proteinExistence type="predicted"/>
<dbReference type="SUPFAM" id="SSF48452">
    <property type="entry name" value="TPR-like"/>
    <property type="match status" value="1"/>
</dbReference>
<keyword evidence="3" id="KW-0862">Zinc</keyword>
<organism evidence="8 9">
    <name type="scientific">Porites lobata</name>
    <dbReference type="NCBI Taxonomy" id="104759"/>
    <lineage>
        <taxon>Eukaryota</taxon>
        <taxon>Metazoa</taxon>
        <taxon>Cnidaria</taxon>
        <taxon>Anthozoa</taxon>
        <taxon>Hexacorallia</taxon>
        <taxon>Scleractinia</taxon>
        <taxon>Fungiina</taxon>
        <taxon>Poritidae</taxon>
        <taxon>Porites</taxon>
    </lineage>
</organism>
<reference evidence="8 9" key="1">
    <citation type="submission" date="2022-05" db="EMBL/GenBank/DDBJ databases">
        <authorList>
            <consortium name="Genoscope - CEA"/>
            <person name="William W."/>
        </authorList>
    </citation>
    <scope>NUCLEOTIDE SEQUENCE [LARGE SCALE GENOMIC DNA]</scope>
</reference>
<feature type="region of interest" description="Disordered" evidence="5">
    <location>
        <begin position="797"/>
        <end position="817"/>
    </location>
</feature>
<dbReference type="SUPFAM" id="SSF161245">
    <property type="entry name" value="Zinc hairpin stack"/>
    <property type="match status" value="1"/>
</dbReference>
<accession>A0ABN8P5Y9</accession>
<evidence type="ECO:0000259" key="7">
    <source>
        <dbReference type="PROSITE" id="PS51270"/>
    </source>
</evidence>
<feature type="domain" description="CHY-type" evidence="6">
    <location>
        <begin position="2185"/>
        <end position="2258"/>
    </location>
</feature>
<gene>
    <name evidence="8" type="ORF">PLOB_00037450</name>
</gene>
<evidence type="ECO:0000256" key="3">
    <source>
        <dbReference type="ARBA" id="ARBA00022833"/>
    </source>
</evidence>
<dbReference type="Proteomes" id="UP001159405">
    <property type="component" value="Unassembled WGS sequence"/>
</dbReference>
<dbReference type="InterPro" id="IPR017921">
    <property type="entry name" value="Znf_CTCHY"/>
</dbReference>
<dbReference type="PANTHER" id="PTHR21319:SF53">
    <property type="entry name" value="RING FINGER AND CHY ZINC FINGER DOMAIN-CONTAINING PROTEIN 1"/>
    <property type="match status" value="1"/>
</dbReference>
<keyword evidence="9" id="KW-1185">Reference proteome</keyword>
<dbReference type="PROSITE" id="PS51266">
    <property type="entry name" value="ZF_CHY"/>
    <property type="match status" value="1"/>
</dbReference>
<name>A0ABN8P5Y9_9CNID</name>
<feature type="compositionally biased region" description="Polar residues" evidence="5">
    <location>
        <begin position="2065"/>
        <end position="2087"/>
    </location>
</feature>
<evidence type="ECO:0000256" key="1">
    <source>
        <dbReference type="ARBA" id="ARBA00022723"/>
    </source>
</evidence>
<evidence type="ECO:0000256" key="4">
    <source>
        <dbReference type="PROSITE-ProRule" id="PRU00601"/>
    </source>
</evidence>
<feature type="compositionally biased region" description="Basic and acidic residues" evidence="5">
    <location>
        <begin position="2168"/>
        <end position="2181"/>
    </location>
</feature>
<evidence type="ECO:0000256" key="5">
    <source>
        <dbReference type="SAM" id="MobiDB-lite"/>
    </source>
</evidence>
<protein>
    <submittedName>
        <fullName evidence="8">Uncharacterized protein</fullName>
    </submittedName>
</protein>
<sequence length="2356" mass="265408">MSQHFSPEQLNFFKFSAIVLIEFPKALRQVFEANRDSRRYGIPKWEDSPRVRNMFQDTEGGNMTHVPTDKSYMEWDSTSLFQATLYARSFAQSGERKREKNLYDLYVEPRHLKGGAFHHSVWTQTGNNEETLALALDQLRLLRNALFHQTNTQRIDSSTFNSYLVLAKNAFGALRISFESIENRKEAVQDFHASNVKRLLDWLHKEKNAAIKSKQFENHLSEIKAPCNTKVTDHGGPKLKKNCGFTGSEANTKVVKQAQKFQDLEQTAENSPRCSFQEAHPSSGYIYDRINDEFLKTRGILGSRNVCDIMVGKLDKALNLRQSEYISEARNEVHELFDLIKREDARDFRKPTQYCLEVVSRGSAFFFDNSVSLSLKHGLLVLDSSNGGALFYASLLNVLGVLALETSEFHISKKIFSILVAFHSTSDATSRLRDMAAAFNNRGCLSLIVGELNHAKSDFDDSVRHLNWEKHKRQSFSSTEAMIIGVHNNVCCLNFMSRNFAKCLEKQNELLDLCKRKAPELPMQTVFMVLHNHAKTNTALGNMARAEIELKWLNSYCKTLPKREPHNLLLDVVSLQLCEVLLLSGKPKEANYVYPSERLTSKCVLELMPRFGGIYFDLMIETFEKRIDVLVGFGKRKNALECLQKQIILVKEHFGVKHFFVSSLLYKEGCTLKLEGKFSDAWEKFKCSSEILRDLFGEKHPLLIKCYMSLGAVSLRLGRESESHLSFQRAMESVEVIHQVSFPNQLSIRYIEMTSNAKRKPFGMFQKRDVEEQLIDGLVAEHGLALAVLSSRLNPKKKQSLSETTKKKEKPLPRKTAKATQSEIVLIVSQKNARDLLLSGQTFLRLGMKNEAGAFFQLAGELCQTNHLVQGQSLPPLVSLFNLISQTNFANQNKVKENSDLIRFLEELKQDAVNSANEYDAESETEAKEKLHLDSQMDLKLVLLLLILFSVQLQLHDAIFAAYDLYASLFPNDGWFFLSANDELQVYSSRTSVTFNGKTAVQHALFSTAIGDSGSKLKSSIPRNSVFRNIVYRKGMPTYSLLAIQSSDAIPDVDDIKQVEQATLRSFQEYLEIKCLDEKDEATQFIVDLSVISEKESFLTERRVELLPLCLSEEKEEAERPNGRSNVHSIVPFLCEKTAWLTFADEPTSCFMFGKIALWLLQECKWQKMSSLRVQNQCLVLTVVLPVKAKITLWYGNNFIKQRVQIIFIDDGEQQLGGTGQKGSFFNSEVYDSVFEEFFTPVIIHHWTSTRNGVREGTAITRECSWAAAPTAALHESNEQASFQRSSEECYLIDCRESRSAKRARKFLNAITLEYLTAVSELTYLLHGDQHPAVPDVHPEDVFQGVQKNEVVPKVTETDPSFSFLDSDVSSLKFHEDVTPDSPASASIFSYCHKTASISEGNTEEINDLPFTPSGSANAEGSNFVVVTDKGRPFGRELFEKDRKSRHFSIAKLREEMKKKEIPPNRCPSVKSESPTKEECIEEVSSVEESSHQKFHCGRLRSGSFDYSEHEGEVDGNKNFEGNESFSESCGNSLAFYKKHAPGILQTTVDEKEKQNASTSKTMDGPLLREKKRDHFSVTEENEADIKEVCDQQREQPMGFEEATCTQKRGMDIRDPKIGWVEINHTEHNNDVMQLKKGNDLHSGIFISRDPQNQKKTSLLGSETNSESSKILEIGECFIERAEKAVHSTSPDFERSNLELTYSRRKQSHDKLDVPGQIGRKLQLGEQGHQSDGFPDSTTFVGRPTLLHSEVQHGAMGASISSRFLGDDIVAGAYGYLTDASPQTSQDIVDGPAMTTEKLHSGDHTIKERELRKTCYNEVGGGDSDTKKIRKLKIQNSDPVTLDRREVTATTANTPANNYHSPDHGGARPKQGLPKAARCSSVVAKSAQLLSSQQSEEITLGLNANFVARHAVTNDTFHNPNLDGGEWKDPLDHCSDEHLYSTKVASDLSSKKSFILHGQDALQNSHKSSSINLPLLETDAFEGGGNIQRSFHSVARSQSSLLKEDKSWHFPAPQLTTENHIQARNYQEKGGCVHFTQDHGPTFDSPMPNASNGIAGTTTKFIKSTDSYGESSLHSANNSEAGSVTENEGQRDLYEDNIETRLQDLEKVMSRTVGLFTSIHTAEKQVKTEQQHTEKVGIQEQAMSEEDNGLTETGGRIYSGEQTAPLPRNERATDTEREDRTSPVQESPRPACSHYQRRCLVRFPCCGRFYPCHRCHNESAACTDDQARAINATHIRCIICYHEQVIDEGSQNCRGCHSKFADYFCAICKHFTSLDKNPFHCDKCGICRIHRDKSFHCDVCNVCLDKRLQGKHKCRPDSGHDECCICLEDAFSGCQILPCSHKVHKDCAIAMIQNGM</sequence>
<dbReference type="InterPro" id="IPR011990">
    <property type="entry name" value="TPR-like_helical_dom_sf"/>
</dbReference>
<dbReference type="Gene3D" id="1.25.40.10">
    <property type="entry name" value="Tetratricopeptide repeat domain"/>
    <property type="match status" value="1"/>
</dbReference>
<feature type="region of interest" description="Disordered" evidence="5">
    <location>
        <begin position="1853"/>
        <end position="1873"/>
    </location>
</feature>
<evidence type="ECO:0000256" key="2">
    <source>
        <dbReference type="ARBA" id="ARBA00022771"/>
    </source>
</evidence>
<dbReference type="CDD" id="cd16448">
    <property type="entry name" value="RING-H2"/>
    <property type="match status" value="1"/>
</dbReference>
<dbReference type="InterPro" id="IPR037275">
    <property type="entry name" value="Znf_CTCHY_sf"/>
</dbReference>
<feature type="compositionally biased region" description="Basic and acidic residues" evidence="5">
    <location>
        <begin position="2124"/>
        <end position="2137"/>
    </location>
</feature>
<comment type="caution">
    <text evidence="8">The sequence shown here is derived from an EMBL/GenBank/DDBJ whole genome shotgun (WGS) entry which is preliminary data.</text>
</comment>
<dbReference type="SUPFAM" id="SSF161219">
    <property type="entry name" value="CHY zinc finger-like"/>
    <property type="match status" value="1"/>
</dbReference>
<dbReference type="PROSITE" id="PS51270">
    <property type="entry name" value="ZF_CTCHY"/>
    <property type="match status" value="1"/>
</dbReference>
<keyword evidence="2 4" id="KW-0863">Zinc-finger</keyword>
<dbReference type="InterPro" id="IPR008913">
    <property type="entry name" value="Znf_CHY"/>
</dbReference>
<evidence type="ECO:0000313" key="8">
    <source>
        <dbReference type="EMBL" id="CAH3134603.1"/>
    </source>
</evidence>
<dbReference type="InterPro" id="IPR037274">
    <property type="entry name" value="Znf_CHY_sf"/>
</dbReference>
<evidence type="ECO:0000259" key="6">
    <source>
        <dbReference type="PROSITE" id="PS51266"/>
    </source>
</evidence>
<dbReference type="EMBL" id="CALNXK010000054">
    <property type="protein sequence ID" value="CAH3134603.1"/>
    <property type="molecule type" value="Genomic_DNA"/>
</dbReference>
<keyword evidence="1" id="KW-0479">Metal-binding</keyword>
<feature type="region of interest" description="Disordered" evidence="5">
    <location>
        <begin position="2065"/>
        <end position="2088"/>
    </location>
</feature>
<feature type="domain" description="CTCHY-type" evidence="7">
    <location>
        <begin position="2260"/>
        <end position="2322"/>
    </location>
</feature>
<feature type="region of interest" description="Disordered" evidence="5">
    <location>
        <begin position="2124"/>
        <end position="2189"/>
    </location>
</feature>
<dbReference type="Pfam" id="PF05495">
    <property type="entry name" value="zf-CHY"/>
    <property type="match status" value="1"/>
</dbReference>
<evidence type="ECO:0000313" key="9">
    <source>
        <dbReference type="Proteomes" id="UP001159405"/>
    </source>
</evidence>